<gene>
    <name evidence="7" type="primary">pdxK</name>
    <name evidence="7" type="synonym">thiJ</name>
    <name evidence="7" type="ORF">ABK905_11215</name>
</gene>
<evidence type="ECO:0000256" key="3">
    <source>
        <dbReference type="ARBA" id="ARBA00022741"/>
    </source>
</evidence>
<evidence type="ECO:0000256" key="2">
    <source>
        <dbReference type="ARBA" id="ARBA00022679"/>
    </source>
</evidence>
<dbReference type="GO" id="GO:0009443">
    <property type="term" value="P:pyridoxal 5'-phosphate salvage"/>
    <property type="evidence" value="ECO:0007669"/>
    <property type="project" value="InterPro"/>
</dbReference>
<dbReference type="GO" id="GO:0008478">
    <property type="term" value="F:pyridoxal kinase activity"/>
    <property type="evidence" value="ECO:0007669"/>
    <property type="project" value="UniProtKB-EC"/>
</dbReference>
<protein>
    <recommendedName>
        <fullName evidence="1">pyridoxal kinase</fullName>
        <ecNumber evidence="1">2.7.1.35</ecNumber>
    </recommendedName>
</protein>
<dbReference type="GO" id="GO:0005524">
    <property type="term" value="F:ATP binding"/>
    <property type="evidence" value="ECO:0007669"/>
    <property type="project" value="UniProtKB-KW"/>
</dbReference>
<dbReference type="Pfam" id="PF08543">
    <property type="entry name" value="Phos_pyr_kin"/>
    <property type="match status" value="1"/>
</dbReference>
<name>A0AAU7QEG7_9GAMM</name>
<organism evidence="7">
    <name type="scientific">Acerihabitans sp. KWT182</name>
    <dbReference type="NCBI Taxonomy" id="3157919"/>
    <lineage>
        <taxon>Bacteria</taxon>
        <taxon>Pseudomonadati</taxon>
        <taxon>Pseudomonadota</taxon>
        <taxon>Gammaproteobacteria</taxon>
        <taxon>Enterobacterales</taxon>
        <taxon>Pectobacteriaceae</taxon>
        <taxon>Acerihabitans</taxon>
    </lineage>
</organism>
<dbReference type="PANTHER" id="PTHR10534">
    <property type="entry name" value="PYRIDOXAL KINASE"/>
    <property type="match status" value="1"/>
</dbReference>
<dbReference type="GO" id="GO:0008902">
    <property type="term" value="F:hydroxymethylpyrimidine kinase activity"/>
    <property type="evidence" value="ECO:0007669"/>
    <property type="project" value="TreeGrafter"/>
</dbReference>
<evidence type="ECO:0000256" key="5">
    <source>
        <dbReference type="ARBA" id="ARBA00022840"/>
    </source>
</evidence>
<dbReference type="InterPro" id="IPR029056">
    <property type="entry name" value="Ribokinase-like"/>
</dbReference>
<reference evidence="7" key="1">
    <citation type="submission" date="2024-06" db="EMBL/GenBank/DDBJ databases">
        <authorList>
            <person name="Coelho C."/>
            <person name="Bento M."/>
            <person name="Garcia E."/>
            <person name="Camelo A."/>
            <person name="Brandao I."/>
            <person name="Espirito Santo C."/>
            <person name="Trovao J."/>
            <person name="Verissimo A."/>
            <person name="Costa J."/>
            <person name="Tiago I."/>
        </authorList>
    </citation>
    <scope>NUCLEOTIDE SEQUENCE</scope>
    <source>
        <strain evidence="7">KWT182</strain>
    </source>
</reference>
<dbReference type="NCBIfam" id="NF006034">
    <property type="entry name" value="PRK08176.1"/>
    <property type="match status" value="1"/>
</dbReference>
<dbReference type="PANTHER" id="PTHR10534:SF15">
    <property type="entry name" value="PYRIDOXINE_PYRIDOXAL_PYRIDOXAMINE KINASE"/>
    <property type="match status" value="1"/>
</dbReference>
<dbReference type="CDD" id="cd01173">
    <property type="entry name" value="pyridoxal_pyridoxamine_kinase"/>
    <property type="match status" value="1"/>
</dbReference>
<dbReference type="EC" id="2.7.1.35" evidence="1"/>
<proteinExistence type="predicted"/>
<dbReference type="PROSITE" id="PS51257">
    <property type="entry name" value="PROKAR_LIPOPROTEIN"/>
    <property type="match status" value="1"/>
</dbReference>
<dbReference type="AlphaFoldDB" id="A0AAU7QEG7"/>
<dbReference type="NCBIfam" id="TIGR00687">
    <property type="entry name" value="pyridox_kin"/>
    <property type="match status" value="1"/>
</dbReference>
<evidence type="ECO:0000313" key="7">
    <source>
        <dbReference type="EMBL" id="XBS71444.1"/>
    </source>
</evidence>
<keyword evidence="4 7" id="KW-0418">Kinase</keyword>
<accession>A0AAU7QEG7</accession>
<evidence type="ECO:0000259" key="6">
    <source>
        <dbReference type="Pfam" id="PF08543"/>
    </source>
</evidence>
<dbReference type="GO" id="GO:0005829">
    <property type="term" value="C:cytosol"/>
    <property type="evidence" value="ECO:0007669"/>
    <property type="project" value="TreeGrafter"/>
</dbReference>
<feature type="domain" description="Pyridoxamine kinase/Phosphomethylpyrimidine kinase" evidence="6">
    <location>
        <begin position="106"/>
        <end position="269"/>
    </location>
</feature>
<keyword evidence="5" id="KW-0067">ATP-binding</keyword>
<dbReference type="SUPFAM" id="SSF53613">
    <property type="entry name" value="Ribokinase-like"/>
    <property type="match status" value="1"/>
</dbReference>
<dbReference type="EMBL" id="CP157947">
    <property type="protein sequence ID" value="XBS71444.1"/>
    <property type="molecule type" value="Genomic_DNA"/>
</dbReference>
<keyword evidence="2 7" id="KW-0808">Transferase</keyword>
<dbReference type="InterPro" id="IPR013749">
    <property type="entry name" value="PM/HMP-P_kinase-1"/>
</dbReference>
<sequence length="277" mass="30446">MTESLKTLPVDVISIQSQVVYGCVGNSVAIPTLRGMGLLPVPVPTVMFSNTPHYPTLYGGALPDDWFGGYLQGLHDRGVTAQARAVLLGYMGGPSQAAILARWLESLIAERPELKVIIDPVIGDYDTGIYVDPRMTEAYINALLPLAQGMTPNCFELELLTGHRVTHIDSAIAAARTLLTGRTQWVVVTSAAPEESGSRRDIMRLIMVTRRDQQVFSHPRIDIFPKGTGDLFSAALTGYLLRDDALPDAIEHAYRDVVKTLERTREQGYGELLLQER</sequence>
<evidence type="ECO:0000256" key="1">
    <source>
        <dbReference type="ARBA" id="ARBA00012104"/>
    </source>
</evidence>
<evidence type="ECO:0000256" key="4">
    <source>
        <dbReference type="ARBA" id="ARBA00022777"/>
    </source>
</evidence>
<dbReference type="Gene3D" id="3.40.1190.20">
    <property type="match status" value="1"/>
</dbReference>
<dbReference type="InterPro" id="IPR004625">
    <property type="entry name" value="PyrdxlKinase"/>
</dbReference>
<keyword evidence="3" id="KW-0547">Nucleotide-binding</keyword>